<reference evidence="1 2" key="1">
    <citation type="journal article" date="2018" name="Sci. Rep.">
        <title>Genomic signatures of local adaptation to the degree of environmental predictability in rotifers.</title>
        <authorList>
            <person name="Franch-Gras L."/>
            <person name="Hahn C."/>
            <person name="Garcia-Roger E.M."/>
            <person name="Carmona M.J."/>
            <person name="Serra M."/>
            <person name="Gomez A."/>
        </authorList>
    </citation>
    <scope>NUCLEOTIDE SEQUENCE [LARGE SCALE GENOMIC DNA]</scope>
    <source>
        <strain evidence="1">HYR1</strain>
    </source>
</reference>
<dbReference type="AlphaFoldDB" id="A0A3M7SRX8"/>
<name>A0A3M7SRX8_BRAPC</name>
<evidence type="ECO:0000313" key="1">
    <source>
        <dbReference type="EMBL" id="RNA38357.1"/>
    </source>
</evidence>
<organism evidence="1 2">
    <name type="scientific">Brachionus plicatilis</name>
    <name type="common">Marine rotifer</name>
    <name type="synonym">Brachionus muelleri</name>
    <dbReference type="NCBI Taxonomy" id="10195"/>
    <lineage>
        <taxon>Eukaryota</taxon>
        <taxon>Metazoa</taxon>
        <taxon>Spiralia</taxon>
        <taxon>Gnathifera</taxon>
        <taxon>Rotifera</taxon>
        <taxon>Eurotatoria</taxon>
        <taxon>Monogononta</taxon>
        <taxon>Pseudotrocha</taxon>
        <taxon>Ploima</taxon>
        <taxon>Brachionidae</taxon>
        <taxon>Brachionus</taxon>
    </lineage>
</organism>
<protein>
    <submittedName>
        <fullName evidence="1">Uncharacterized protein</fullName>
    </submittedName>
</protein>
<sequence length="107" mass="12785">MGRVKKFELIDENIESNDITLDQLREKLLDYQAFNNENTLFQKLAKDNGFKFLVNFDLLRKYAIKRKKSFLKLKNNASQLLNRNWERIDTTKLKKILTICDKNMNVN</sequence>
<proteinExistence type="predicted"/>
<comment type="caution">
    <text evidence="1">The sequence shown here is derived from an EMBL/GenBank/DDBJ whole genome shotgun (WGS) entry which is preliminary data.</text>
</comment>
<evidence type="ECO:0000313" key="2">
    <source>
        <dbReference type="Proteomes" id="UP000276133"/>
    </source>
</evidence>
<dbReference type="EMBL" id="REGN01000886">
    <property type="protein sequence ID" value="RNA38357.1"/>
    <property type="molecule type" value="Genomic_DNA"/>
</dbReference>
<dbReference type="Proteomes" id="UP000276133">
    <property type="component" value="Unassembled WGS sequence"/>
</dbReference>
<keyword evidence="2" id="KW-1185">Reference proteome</keyword>
<accession>A0A3M7SRX8</accession>
<gene>
    <name evidence="1" type="ORF">BpHYR1_035447</name>
</gene>